<feature type="coiled-coil region" evidence="1">
    <location>
        <begin position="23"/>
        <end position="57"/>
    </location>
</feature>
<accession>A0A6J5MX24</accession>
<proteinExistence type="predicted"/>
<name>A0A6J5MX24_9CAUD</name>
<dbReference type="GO" id="GO:0019069">
    <property type="term" value="P:viral capsid assembly"/>
    <property type="evidence" value="ECO:0007669"/>
    <property type="project" value="InterPro"/>
</dbReference>
<reference evidence="2" key="1">
    <citation type="submission" date="2020-04" db="EMBL/GenBank/DDBJ databases">
        <authorList>
            <person name="Chiriac C."/>
            <person name="Salcher M."/>
            <person name="Ghai R."/>
            <person name="Kavagutti S V."/>
        </authorList>
    </citation>
    <scope>NUCLEOTIDE SEQUENCE</scope>
</reference>
<dbReference type="Pfam" id="PF06810">
    <property type="entry name" value="Phage_scaffold"/>
    <property type="match status" value="1"/>
</dbReference>
<gene>
    <name evidence="2" type="ORF">UFOVP551_17</name>
</gene>
<keyword evidence="1" id="KW-0175">Coiled coil</keyword>
<evidence type="ECO:0000256" key="1">
    <source>
        <dbReference type="SAM" id="Coils"/>
    </source>
</evidence>
<organism evidence="2">
    <name type="scientific">uncultured Caudovirales phage</name>
    <dbReference type="NCBI Taxonomy" id="2100421"/>
    <lineage>
        <taxon>Viruses</taxon>
        <taxon>Duplodnaviria</taxon>
        <taxon>Heunggongvirae</taxon>
        <taxon>Uroviricota</taxon>
        <taxon>Caudoviricetes</taxon>
        <taxon>Peduoviridae</taxon>
        <taxon>Maltschvirus</taxon>
        <taxon>Maltschvirus maltsch</taxon>
    </lineage>
</organism>
<protein>
    <submittedName>
        <fullName evidence="2">Capsid assembly scaffolding protein</fullName>
    </submittedName>
</protein>
<dbReference type="InterPro" id="IPR009636">
    <property type="entry name" value="SCAF"/>
</dbReference>
<sequence>MEETQLDGTSTEIKDPKAVLDALDRAKKDAKQSRLEREELEKRFNEISNSASNIKSKYISQMINMHLSGLGIQNADRLMKYIKADALMLTDDLELEGLDEQINSIKSDFPELFDPKLLVGGKADSAQATPVKKPMSASEMQARIALGR</sequence>
<dbReference type="EMBL" id="LR796525">
    <property type="protein sequence ID" value="CAB4149666.1"/>
    <property type="molecule type" value="Genomic_DNA"/>
</dbReference>
<evidence type="ECO:0000313" key="2">
    <source>
        <dbReference type="EMBL" id="CAB4149666.1"/>
    </source>
</evidence>